<feature type="transmembrane region" description="Helical" evidence="1">
    <location>
        <begin position="84"/>
        <end position="102"/>
    </location>
</feature>
<accession>A0A239A4Q8</accession>
<evidence type="ECO:0000256" key="1">
    <source>
        <dbReference type="SAM" id="Phobius"/>
    </source>
</evidence>
<organism evidence="2 3">
    <name type="scientific">Dokdonia pacifica</name>
    <dbReference type="NCBI Taxonomy" id="1627892"/>
    <lineage>
        <taxon>Bacteria</taxon>
        <taxon>Pseudomonadati</taxon>
        <taxon>Bacteroidota</taxon>
        <taxon>Flavobacteriia</taxon>
        <taxon>Flavobacteriales</taxon>
        <taxon>Flavobacteriaceae</taxon>
        <taxon>Dokdonia</taxon>
    </lineage>
</organism>
<keyword evidence="1" id="KW-1133">Transmembrane helix</keyword>
<sequence>MGDKSDMLKLLKKDGLVMISIAIIPFFYYSYNNLPSSNVFETYLITFQTSETPIYIFAYLLIGKLTALFISVLFYIFNNRGWKIVILIPITMYLFQISLMLYDELQIVKLNTSALISLVLILLTLIVLFYLSQLYIGLLNKN</sequence>
<dbReference type="RefSeq" id="WP_089371954.1">
    <property type="nucleotide sequence ID" value="NZ_BMEP01000007.1"/>
</dbReference>
<dbReference type="AlphaFoldDB" id="A0A239A4Q8"/>
<reference evidence="2 3" key="1">
    <citation type="submission" date="2017-06" db="EMBL/GenBank/DDBJ databases">
        <authorList>
            <person name="Kim H.J."/>
            <person name="Triplett B.A."/>
        </authorList>
    </citation>
    <scope>NUCLEOTIDE SEQUENCE [LARGE SCALE GENOMIC DNA]</scope>
    <source>
        <strain evidence="2 3">DSM 25597</strain>
    </source>
</reference>
<dbReference type="EMBL" id="FZNY01000004">
    <property type="protein sequence ID" value="SNR90412.1"/>
    <property type="molecule type" value="Genomic_DNA"/>
</dbReference>
<protein>
    <submittedName>
        <fullName evidence="2">Uncharacterized protein</fullName>
    </submittedName>
</protein>
<keyword evidence="1" id="KW-0812">Transmembrane</keyword>
<keyword evidence="3" id="KW-1185">Reference proteome</keyword>
<dbReference type="Proteomes" id="UP000198379">
    <property type="component" value="Unassembled WGS sequence"/>
</dbReference>
<feature type="transmembrane region" description="Helical" evidence="1">
    <location>
        <begin position="54"/>
        <end position="77"/>
    </location>
</feature>
<evidence type="ECO:0000313" key="3">
    <source>
        <dbReference type="Proteomes" id="UP000198379"/>
    </source>
</evidence>
<gene>
    <name evidence="2" type="ORF">SAMN06265376_104141</name>
</gene>
<feature type="transmembrane region" description="Helical" evidence="1">
    <location>
        <begin position="114"/>
        <end position="136"/>
    </location>
</feature>
<feature type="transmembrane region" description="Helical" evidence="1">
    <location>
        <begin position="15"/>
        <end position="34"/>
    </location>
</feature>
<evidence type="ECO:0000313" key="2">
    <source>
        <dbReference type="EMBL" id="SNR90412.1"/>
    </source>
</evidence>
<proteinExistence type="predicted"/>
<keyword evidence="1" id="KW-0472">Membrane</keyword>
<name>A0A239A4Q8_9FLAO</name>